<evidence type="ECO:0000313" key="2">
    <source>
        <dbReference type="Proteomes" id="UP000499080"/>
    </source>
</evidence>
<accession>A0A4Y2MEM2</accession>
<dbReference type="EMBL" id="BGPR01007177">
    <property type="protein sequence ID" value="GBN24912.1"/>
    <property type="molecule type" value="Genomic_DNA"/>
</dbReference>
<keyword evidence="2" id="KW-1185">Reference proteome</keyword>
<sequence>MRPKLEQASLEKSTFPWWLNLTLNTLVASLRLLPLHMRRQLFLSTSRANSKVYLCLDVTEQTPITVWKGGILRKLDELTGKPMQWDVRLLHFIELPFLSLFTHIDGTSSSPNSYRPNSFKTT</sequence>
<evidence type="ECO:0000313" key="1">
    <source>
        <dbReference type="EMBL" id="GBN24912.1"/>
    </source>
</evidence>
<dbReference type="OrthoDB" id="6617942at2759"/>
<organism evidence="1 2">
    <name type="scientific">Araneus ventricosus</name>
    <name type="common">Orbweaver spider</name>
    <name type="synonym">Epeira ventricosa</name>
    <dbReference type="NCBI Taxonomy" id="182803"/>
    <lineage>
        <taxon>Eukaryota</taxon>
        <taxon>Metazoa</taxon>
        <taxon>Ecdysozoa</taxon>
        <taxon>Arthropoda</taxon>
        <taxon>Chelicerata</taxon>
        <taxon>Arachnida</taxon>
        <taxon>Araneae</taxon>
        <taxon>Araneomorphae</taxon>
        <taxon>Entelegynae</taxon>
        <taxon>Araneoidea</taxon>
        <taxon>Araneidae</taxon>
        <taxon>Araneus</taxon>
    </lineage>
</organism>
<dbReference type="Proteomes" id="UP000499080">
    <property type="component" value="Unassembled WGS sequence"/>
</dbReference>
<proteinExistence type="predicted"/>
<protein>
    <submittedName>
        <fullName evidence="1">Uncharacterized protein</fullName>
    </submittedName>
</protein>
<comment type="caution">
    <text evidence="1">The sequence shown here is derived from an EMBL/GenBank/DDBJ whole genome shotgun (WGS) entry which is preliminary data.</text>
</comment>
<name>A0A4Y2MEM2_ARAVE</name>
<gene>
    <name evidence="1" type="ORF">AVEN_189081_1</name>
</gene>
<dbReference type="AlphaFoldDB" id="A0A4Y2MEM2"/>
<reference evidence="1 2" key="1">
    <citation type="journal article" date="2019" name="Sci. Rep.">
        <title>Orb-weaving spider Araneus ventricosus genome elucidates the spidroin gene catalogue.</title>
        <authorList>
            <person name="Kono N."/>
            <person name="Nakamura H."/>
            <person name="Ohtoshi R."/>
            <person name="Moran D.A.P."/>
            <person name="Shinohara A."/>
            <person name="Yoshida Y."/>
            <person name="Fujiwara M."/>
            <person name="Mori M."/>
            <person name="Tomita M."/>
            <person name="Arakawa K."/>
        </authorList>
    </citation>
    <scope>NUCLEOTIDE SEQUENCE [LARGE SCALE GENOMIC DNA]</scope>
</reference>